<feature type="region of interest" description="Disordered" evidence="1">
    <location>
        <begin position="1"/>
        <end position="22"/>
    </location>
</feature>
<reference evidence="3" key="1">
    <citation type="submission" date="2025-08" db="UniProtKB">
        <authorList>
            <consortium name="RefSeq"/>
        </authorList>
    </citation>
    <scope>IDENTIFICATION</scope>
    <source>
        <tissue evidence="3">Leaf</tissue>
    </source>
</reference>
<evidence type="ECO:0000313" key="2">
    <source>
        <dbReference type="Proteomes" id="UP000827889"/>
    </source>
</evidence>
<accession>A0ABM3HAI7</accession>
<dbReference type="RefSeq" id="XP_048133610.1">
    <property type="nucleotide sequence ID" value="XM_048277653.1"/>
</dbReference>
<evidence type="ECO:0000256" key="1">
    <source>
        <dbReference type="SAM" id="MobiDB-lite"/>
    </source>
</evidence>
<evidence type="ECO:0000313" key="3">
    <source>
        <dbReference type="RefSeq" id="XP_048133610.1"/>
    </source>
</evidence>
<keyword evidence="2" id="KW-1185">Reference proteome</keyword>
<dbReference type="GeneID" id="125314720"/>
<organism evidence="2 3">
    <name type="scientific">Rhodamnia argentea</name>
    <dbReference type="NCBI Taxonomy" id="178133"/>
    <lineage>
        <taxon>Eukaryota</taxon>
        <taxon>Viridiplantae</taxon>
        <taxon>Streptophyta</taxon>
        <taxon>Embryophyta</taxon>
        <taxon>Tracheophyta</taxon>
        <taxon>Spermatophyta</taxon>
        <taxon>Magnoliopsida</taxon>
        <taxon>eudicotyledons</taxon>
        <taxon>Gunneridae</taxon>
        <taxon>Pentapetalae</taxon>
        <taxon>rosids</taxon>
        <taxon>malvids</taxon>
        <taxon>Myrtales</taxon>
        <taxon>Myrtaceae</taxon>
        <taxon>Myrtoideae</taxon>
        <taxon>Myrteae</taxon>
        <taxon>Australasian group</taxon>
        <taxon>Rhodamnia</taxon>
    </lineage>
</organism>
<feature type="region of interest" description="Disordered" evidence="1">
    <location>
        <begin position="78"/>
        <end position="104"/>
    </location>
</feature>
<protein>
    <submittedName>
        <fullName evidence="3">Uncharacterized protein LOC125314720</fullName>
    </submittedName>
</protein>
<sequence length="104" mass="11399">MVEGTSTRQGETRTATRGTHSNVIRAEKRRVRQGYGLYVLESTGNSYFRWTGSDIIHEININNANEAPGASTRQIRASTSWTDHVSTQACGPCGSQESTSRASH</sequence>
<dbReference type="Proteomes" id="UP000827889">
    <property type="component" value="Chromosome 4"/>
</dbReference>
<name>A0ABM3HAI7_9MYRT</name>
<proteinExistence type="predicted"/>
<gene>
    <name evidence="3" type="primary">LOC125314720</name>
</gene>